<feature type="binding site" evidence="8">
    <location>
        <position position="389"/>
    </location>
    <ligand>
        <name>Zn(2+)</name>
        <dbReference type="ChEBI" id="CHEBI:29105"/>
        <note>catalytic</note>
    </ligand>
</feature>
<feature type="compositionally biased region" description="Basic and acidic residues" evidence="9">
    <location>
        <begin position="1807"/>
        <end position="1816"/>
    </location>
</feature>
<feature type="binding site" evidence="8">
    <location>
        <position position="395"/>
    </location>
    <ligand>
        <name>Zn(2+)</name>
        <dbReference type="ChEBI" id="CHEBI:29105"/>
        <note>catalytic</note>
    </ligand>
</feature>
<keyword evidence="4" id="KW-0482">Metalloprotease</keyword>
<evidence type="ECO:0000256" key="3">
    <source>
        <dbReference type="ARBA" id="ARBA00022989"/>
    </source>
</evidence>
<feature type="compositionally biased region" description="Polar residues" evidence="9">
    <location>
        <begin position="1845"/>
        <end position="1857"/>
    </location>
</feature>
<dbReference type="PANTHER" id="PTHR11905:SF159">
    <property type="entry name" value="ADAM METALLOPROTEASE"/>
    <property type="match status" value="1"/>
</dbReference>
<feature type="region of interest" description="Disordered" evidence="9">
    <location>
        <begin position="1090"/>
        <end position="1215"/>
    </location>
</feature>
<accession>A0AAW0UA65</accession>
<evidence type="ECO:0000256" key="4">
    <source>
        <dbReference type="ARBA" id="ARBA00023049"/>
    </source>
</evidence>
<keyword evidence="5" id="KW-0472">Membrane</keyword>
<feature type="domain" description="Disintegrin" evidence="11">
    <location>
        <begin position="452"/>
        <end position="540"/>
    </location>
</feature>
<dbReference type="SMART" id="SM00050">
    <property type="entry name" value="DISIN"/>
    <property type="match status" value="1"/>
</dbReference>
<feature type="compositionally biased region" description="Polar residues" evidence="9">
    <location>
        <begin position="928"/>
        <end position="938"/>
    </location>
</feature>
<keyword evidence="14" id="KW-1185">Reference proteome</keyword>
<comment type="caution">
    <text evidence="8">Lacks conserved residue(s) required for the propagation of feature annotation.</text>
</comment>
<feature type="compositionally biased region" description="Basic and acidic residues" evidence="9">
    <location>
        <begin position="1779"/>
        <end position="1800"/>
    </location>
</feature>
<protein>
    <recommendedName>
        <fullName evidence="15">Disintegrin and metalloproteinase domain-containing protein 19</fullName>
    </recommendedName>
</protein>
<keyword evidence="8" id="KW-0479">Metal-binding</keyword>
<dbReference type="GO" id="GO:0006509">
    <property type="term" value="P:membrane protein ectodomain proteolysis"/>
    <property type="evidence" value="ECO:0007669"/>
    <property type="project" value="TreeGrafter"/>
</dbReference>
<feature type="compositionally biased region" description="Polar residues" evidence="9">
    <location>
        <begin position="894"/>
        <end position="909"/>
    </location>
</feature>
<feature type="compositionally biased region" description="Basic and acidic residues" evidence="9">
    <location>
        <begin position="1671"/>
        <end position="1687"/>
    </location>
</feature>
<feature type="disulfide bond" evidence="8">
    <location>
        <begin position="401"/>
        <end position="425"/>
    </location>
</feature>
<dbReference type="SUPFAM" id="SSF55486">
    <property type="entry name" value="Metalloproteases ('zincins'), catalytic domain"/>
    <property type="match status" value="1"/>
</dbReference>
<feature type="region of interest" description="Disordered" evidence="9">
    <location>
        <begin position="1233"/>
        <end position="1275"/>
    </location>
</feature>
<feature type="domain" description="Peptidase M12B" evidence="12">
    <location>
        <begin position="249"/>
        <end position="446"/>
    </location>
</feature>
<feature type="signal peptide" evidence="10">
    <location>
        <begin position="1"/>
        <end position="23"/>
    </location>
</feature>
<dbReference type="InterPro" id="IPR006586">
    <property type="entry name" value="ADAM_Cys-rich"/>
</dbReference>
<evidence type="ECO:0000259" key="11">
    <source>
        <dbReference type="PROSITE" id="PS50214"/>
    </source>
</evidence>
<feature type="region of interest" description="Disordered" evidence="9">
    <location>
        <begin position="851"/>
        <end position="915"/>
    </location>
</feature>
<evidence type="ECO:0000313" key="13">
    <source>
        <dbReference type="EMBL" id="KAK8395222.1"/>
    </source>
</evidence>
<keyword evidence="3" id="KW-1133">Transmembrane helix</keyword>
<dbReference type="InterPro" id="IPR034027">
    <property type="entry name" value="Reprolysin_adamalysin"/>
</dbReference>
<evidence type="ECO:0000256" key="10">
    <source>
        <dbReference type="SAM" id="SignalP"/>
    </source>
</evidence>
<feature type="region of interest" description="Disordered" evidence="9">
    <location>
        <begin position="1379"/>
        <end position="1552"/>
    </location>
</feature>
<evidence type="ECO:0000256" key="5">
    <source>
        <dbReference type="ARBA" id="ARBA00023136"/>
    </source>
</evidence>
<feature type="compositionally biased region" description="Polar residues" evidence="9">
    <location>
        <begin position="1406"/>
        <end position="1417"/>
    </location>
</feature>
<keyword evidence="10" id="KW-0732">Signal</keyword>
<comment type="caution">
    <text evidence="13">The sequence shown here is derived from an EMBL/GenBank/DDBJ whole genome shotgun (WGS) entry which is preliminary data.</text>
</comment>
<dbReference type="Gene3D" id="4.10.70.10">
    <property type="entry name" value="Disintegrin domain"/>
    <property type="match status" value="1"/>
</dbReference>
<evidence type="ECO:0000256" key="9">
    <source>
        <dbReference type="SAM" id="MobiDB-lite"/>
    </source>
</evidence>
<dbReference type="GO" id="GO:0004222">
    <property type="term" value="F:metalloendopeptidase activity"/>
    <property type="evidence" value="ECO:0007669"/>
    <property type="project" value="InterPro"/>
</dbReference>
<dbReference type="InterPro" id="IPR002870">
    <property type="entry name" value="Peptidase_M12B_N"/>
</dbReference>
<keyword evidence="8" id="KW-0862">Zinc</keyword>
<keyword evidence="4" id="KW-0645">Protease</keyword>
<dbReference type="EMBL" id="JARAKH010000018">
    <property type="protein sequence ID" value="KAK8395222.1"/>
    <property type="molecule type" value="Genomic_DNA"/>
</dbReference>
<feature type="region of interest" description="Disordered" evidence="9">
    <location>
        <begin position="214"/>
        <end position="240"/>
    </location>
</feature>
<feature type="compositionally biased region" description="Low complexity" evidence="9">
    <location>
        <begin position="1515"/>
        <end position="1552"/>
    </location>
</feature>
<evidence type="ECO:0000259" key="12">
    <source>
        <dbReference type="PROSITE" id="PS50215"/>
    </source>
</evidence>
<dbReference type="PROSITE" id="PS50214">
    <property type="entry name" value="DISINTEGRIN_2"/>
    <property type="match status" value="1"/>
</dbReference>
<organism evidence="13 14">
    <name type="scientific">Scylla paramamosain</name>
    <name type="common">Mud crab</name>
    <dbReference type="NCBI Taxonomy" id="85552"/>
    <lineage>
        <taxon>Eukaryota</taxon>
        <taxon>Metazoa</taxon>
        <taxon>Ecdysozoa</taxon>
        <taxon>Arthropoda</taxon>
        <taxon>Crustacea</taxon>
        <taxon>Multicrustacea</taxon>
        <taxon>Malacostraca</taxon>
        <taxon>Eumalacostraca</taxon>
        <taxon>Eucarida</taxon>
        <taxon>Decapoda</taxon>
        <taxon>Pleocyemata</taxon>
        <taxon>Brachyura</taxon>
        <taxon>Eubrachyura</taxon>
        <taxon>Portunoidea</taxon>
        <taxon>Portunidae</taxon>
        <taxon>Portuninae</taxon>
        <taxon>Scylla</taxon>
    </lineage>
</organism>
<dbReference type="SUPFAM" id="SSF57552">
    <property type="entry name" value="Blood coagulation inhibitor (disintegrin)"/>
    <property type="match status" value="1"/>
</dbReference>
<keyword evidence="2" id="KW-0812">Transmembrane</keyword>
<keyword evidence="6 8" id="KW-1015">Disulfide bond</keyword>
<dbReference type="InterPro" id="IPR000742">
    <property type="entry name" value="EGF"/>
</dbReference>
<feature type="binding site" evidence="8">
    <location>
        <position position="385"/>
    </location>
    <ligand>
        <name>Zn(2+)</name>
        <dbReference type="ChEBI" id="CHEBI:29105"/>
        <note>catalytic</note>
    </ligand>
</feature>
<dbReference type="PANTHER" id="PTHR11905">
    <property type="entry name" value="ADAM A DISINTEGRIN AND METALLOPROTEASE DOMAIN"/>
    <property type="match status" value="1"/>
</dbReference>
<evidence type="ECO:0000256" key="8">
    <source>
        <dbReference type="PROSITE-ProRule" id="PRU00276"/>
    </source>
</evidence>
<feature type="compositionally biased region" description="Low complexity" evidence="9">
    <location>
        <begin position="1695"/>
        <end position="1716"/>
    </location>
</feature>
<dbReference type="Pfam" id="PF08516">
    <property type="entry name" value="ADAM_CR"/>
    <property type="match status" value="1"/>
</dbReference>
<gene>
    <name evidence="13" type="ORF">O3P69_006145</name>
</gene>
<sequence length="1895" mass="199873">MFRGAARLHVVFLCLLWAGVSRAEGRNEAKGAWRGGPAREFSKHEVVVPSLSHARTKRHLDSTIHEDGHVHDITLGFTLDDQDILVDLQLNRDLLPKDYFEKYYQNGSHHIHRPNGEMAGLCHYQGVVRGREGSWAALSTCHGLSGAVFDGTELHYIERVPESPPAVHSPHYVFKHSHIIPQNLSCGYSGKPHPVRDLFHDETFTRLLRYKRSSSSSSSSSNHDDNGIHGHSSSNSNIRGPFNANPLSRYVELVLVTDRAEYEKYGHEEAKLFHRCKDIANIVNALYQPLNIFIALVGVEVWKDEDQVEISKDGDKTLTNFLNYRKVRLIRDHPNDNAQLLTGKQFDAGVVGKALKGPICTYQYSGGVNMDHSDTVGLVATTVAHEMGHNFGMEHDNEEECECPDKRCIMAPSSGSNSPTHWSSCSYEYLALSFERSMDYCLRNKPTSLFDSPVCGNGFVEPGEQCDCGLPDYCTNTCCNATTCMLYPNATCATGHCCDLQTCRPRMAGVECRSSVHECDLPEYCTGDSEYCPSDVFKADGHQCQHGQAFCHGGMCRTHGEQCKLLWGPTGQSSDDQCYRMNTQGSHKGNCGYNWVNDTYYRCSSDDIKCGLLHCMHLNERLEFGMESVSKVSHSFLKGKEGVIPCRVALVDMGLDMVDPGLAPDGAKCGKGKMCINQRCMPVANLKLAACDCHGNGVCNNNGHCHCDVGYAPPDCLYPGLGGSQDSGPASNPHATNTFVLGMFVFFLGIVPAVMMLLGLTYYARGNLQLWWKTKGRPATSKLSHVETNNKTAAPSAPAMEVGVVGWSVDLAVPQTMPSPRSPTPPSSQGSKSNSPLLNGHAAAISNRLLVDKPSSPSGTIPGKYGFTISPRTETSNGVGGEPVPAIPPPPQGNISSPAHAPTSNTANGQACGWKVKPLPGAKMSISGPSLQGSTNPAIASHVPSRIAPPPPLAAQQTNTFAGSPSGHPAPLPPVAVVTPSRRPPHLAVRPLSVPDAASLITQAGKQGNQPEVSSEVKRPEGDKPSTVARIASFLTKKDKPGSEASEADVEAGHCNTLPRKAAKIKRESLVQLEISAPMELQATELPANLVPVRSAPSPPAGSLKPGQDRVSPEENTKPAKVSWAPSVPQDKIPAPGDSRPKVKATLSTPAKGQGEGKPELQRMASVREPPVTIRPAIPKFGSMRAPRPKSLPPTRPSEPPPRPPLPMIPGTPESECYYDDCLNVQEGVAPLVSADEDGSPTENIYATIDDQTPEDSDSPLQEVTYAAPEETRKEKKSIFSFLYNKPKKKLSKDKGSPEDDVSSEPVYTNLVELPPESEAKIEDGETSSASSASASVSPPSGIGGHRTSTGSSEDGGLLSEIVTELSCRDADFVSALAKKRKKSAVKSASEEAKGSSSTKAKPSLPSITSEGNLSAIKTSSGSGNMSKSTSEPWGAGMMGKAATGKVSLTSPSSPPAAATSGKKPASNSEPRGILNYVNAAKSKISGPASSSPAPAPGSAVRSSSSSHKLKENNTITPTTPATTTTPTITTTATTATTRSSVPITTSSNTTTPMTLAASLAAVRAAGAAAGEAAAVASLAGNKKESQAAAPKSSFLHNRPTTQPPVSVSSPTSTTSSSPPSSLTTTTAASPTNVQTVPCSSTAPAFWPGRPVFPPDKIVFPPDKVVSEIQPNDKKTPTEKAASKGQRDAGGGKGIITSPTRGTGSSTSRGRGTSPPAKVTSPLPKPGSAGAASRGLTPSRSTTSSRSSSAGGSGMAERSRSATPQSGGRRQTPPGGNKGEAKPVPKATDKSGNKVTEKAPVKAGAKTADKSTDKPAPKRLGSKSAPAGARPGTSVEQGKGGSRPVRTSNSLVASMQQKFEKKESEAQDTKPLGKAGSASARKSVEVKPAVAPKPK</sequence>
<feature type="region of interest" description="Disordered" evidence="9">
    <location>
        <begin position="1289"/>
        <end position="1356"/>
    </location>
</feature>
<feature type="compositionally biased region" description="Low complexity" evidence="9">
    <location>
        <begin position="1480"/>
        <end position="1507"/>
    </location>
</feature>
<evidence type="ECO:0000256" key="7">
    <source>
        <dbReference type="PROSITE-ProRule" id="PRU00068"/>
    </source>
</evidence>
<feature type="disulfide bond" evidence="8">
    <location>
        <begin position="403"/>
        <end position="408"/>
    </location>
</feature>
<dbReference type="FunFam" id="4.10.70.10:FF:000001">
    <property type="entry name" value="Disintegrin and metalloproteinase domain-containing protein 22"/>
    <property type="match status" value="1"/>
</dbReference>
<dbReference type="PROSITE" id="PS01186">
    <property type="entry name" value="EGF_2"/>
    <property type="match status" value="1"/>
</dbReference>
<dbReference type="Proteomes" id="UP001487740">
    <property type="component" value="Unassembled WGS sequence"/>
</dbReference>
<evidence type="ECO:0000256" key="6">
    <source>
        <dbReference type="ARBA" id="ARBA00023157"/>
    </source>
</evidence>
<feature type="region of interest" description="Disordered" evidence="9">
    <location>
        <begin position="813"/>
        <end position="839"/>
    </location>
</feature>
<dbReference type="PROSITE" id="PS50215">
    <property type="entry name" value="ADAM_MEPRO"/>
    <property type="match status" value="1"/>
</dbReference>
<feature type="region of interest" description="Disordered" evidence="9">
    <location>
        <begin position="1578"/>
        <end position="1895"/>
    </location>
</feature>
<dbReference type="SMART" id="SM00608">
    <property type="entry name" value="ACR"/>
    <property type="match status" value="1"/>
</dbReference>
<feature type="compositionally biased region" description="Low complexity" evidence="9">
    <location>
        <begin position="229"/>
        <end position="238"/>
    </location>
</feature>
<feature type="compositionally biased region" description="Low complexity" evidence="9">
    <location>
        <begin position="1418"/>
        <end position="1467"/>
    </location>
</feature>
<evidence type="ECO:0000313" key="14">
    <source>
        <dbReference type="Proteomes" id="UP001487740"/>
    </source>
</evidence>
<feature type="region of interest" description="Disordered" evidence="9">
    <location>
        <begin position="1003"/>
        <end position="1065"/>
    </location>
</feature>
<reference evidence="13 14" key="1">
    <citation type="submission" date="2023-03" db="EMBL/GenBank/DDBJ databases">
        <title>High-quality genome of Scylla paramamosain provides insights in environmental adaptation.</title>
        <authorList>
            <person name="Zhang L."/>
        </authorList>
    </citation>
    <scope>NUCLEOTIDE SEQUENCE [LARGE SCALE GENOMIC DNA]</scope>
    <source>
        <strain evidence="13">LZ_2023a</strain>
        <tissue evidence="13">Muscle</tissue>
    </source>
</reference>
<dbReference type="Pfam" id="PF00200">
    <property type="entry name" value="Disintegrin"/>
    <property type="match status" value="1"/>
</dbReference>
<evidence type="ECO:0000256" key="1">
    <source>
        <dbReference type="ARBA" id="ARBA00004167"/>
    </source>
</evidence>
<feature type="compositionally biased region" description="Polar residues" evidence="9">
    <location>
        <begin position="1633"/>
        <end position="1643"/>
    </location>
</feature>
<dbReference type="FunFam" id="3.40.390.10:FF:000002">
    <property type="entry name" value="Disintegrin and metalloproteinase domain-containing protein 22"/>
    <property type="match status" value="1"/>
</dbReference>
<feature type="compositionally biased region" description="Pro residues" evidence="9">
    <location>
        <begin position="1190"/>
        <end position="1210"/>
    </location>
</feature>
<feature type="disulfide bond" evidence="7">
    <location>
        <begin position="512"/>
        <end position="532"/>
    </location>
</feature>
<dbReference type="Gene3D" id="3.40.390.10">
    <property type="entry name" value="Collagenase (Catalytic Domain)"/>
    <property type="match status" value="1"/>
</dbReference>
<dbReference type="GO" id="GO:0046872">
    <property type="term" value="F:metal ion binding"/>
    <property type="evidence" value="ECO:0007669"/>
    <property type="project" value="UniProtKB-KW"/>
</dbReference>
<feature type="compositionally biased region" description="Basic and acidic residues" evidence="9">
    <location>
        <begin position="1858"/>
        <end position="1868"/>
    </location>
</feature>
<dbReference type="CDD" id="cd04269">
    <property type="entry name" value="ZnMc_adamalysin_II_like"/>
    <property type="match status" value="1"/>
</dbReference>
<feature type="compositionally biased region" description="Low complexity" evidence="9">
    <location>
        <begin position="1328"/>
        <end position="1341"/>
    </location>
</feature>
<comment type="subcellular location">
    <subcellularLocation>
        <location evidence="1">Membrane</location>
        <topology evidence="1">Single-pass membrane protein</topology>
    </subcellularLocation>
</comment>
<feature type="compositionally biased region" description="Basic and acidic residues" evidence="9">
    <location>
        <begin position="1015"/>
        <end position="1024"/>
    </location>
</feature>
<dbReference type="Pfam" id="PF01421">
    <property type="entry name" value="Reprolysin"/>
    <property type="match status" value="1"/>
</dbReference>
<dbReference type="GO" id="GO:0016020">
    <property type="term" value="C:membrane"/>
    <property type="evidence" value="ECO:0007669"/>
    <property type="project" value="UniProtKB-SubCell"/>
</dbReference>
<feature type="compositionally biased region" description="Basic and acidic residues" evidence="9">
    <location>
        <begin position="1107"/>
        <end position="1118"/>
    </location>
</feature>
<evidence type="ECO:0000256" key="2">
    <source>
        <dbReference type="ARBA" id="ARBA00022692"/>
    </source>
</evidence>
<feature type="region of interest" description="Disordered" evidence="9">
    <location>
        <begin position="928"/>
        <end position="982"/>
    </location>
</feature>
<dbReference type="InterPro" id="IPR036436">
    <property type="entry name" value="Disintegrin_dom_sf"/>
</dbReference>
<dbReference type="InterPro" id="IPR001762">
    <property type="entry name" value="Disintegrin_dom"/>
</dbReference>
<dbReference type="InterPro" id="IPR024079">
    <property type="entry name" value="MetalloPept_cat_dom_sf"/>
</dbReference>
<evidence type="ECO:0008006" key="15">
    <source>
        <dbReference type="Google" id="ProtNLM"/>
    </source>
</evidence>
<dbReference type="InterPro" id="IPR001590">
    <property type="entry name" value="Peptidase_M12B"/>
</dbReference>
<keyword evidence="4" id="KW-0378">Hydrolase</keyword>
<dbReference type="Pfam" id="PF01562">
    <property type="entry name" value="Pep_M12B_propep"/>
    <property type="match status" value="1"/>
</dbReference>
<feature type="compositionally biased region" description="Low complexity" evidence="9">
    <location>
        <begin position="1733"/>
        <end position="1750"/>
    </location>
</feature>
<feature type="compositionally biased region" description="Polar residues" evidence="9">
    <location>
        <begin position="1003"/>
        <end position="1013"/>
    </location>
</feature>
<feature type="active site" evidence="8">
    <location>
        <position position="386"/>
    </location>
</feature>
<name>A0AAW0UA65_SCYPA</name>
<feature type="chain" id="PRO_5043822134" description="Disintegrin and metalloproteinase domain-containing protein 19" evidence="10">
    <location>
        <begin position="24"/>
        <end position="1895"/>
    </location>
</feature>
<feature type="compositionally biased region" description="Low complexity" evidence="9">
    <location>
        <begin position="1600"/>
        <end position="1632"/>
    </location>
</feature>
<proteinExistence type="predicted"/>